<dbReference type="InterPro" id="IPR007372">
    <property type="entry name" value="Lipid/polyisoprenoid-bd_YceI"/>
</dbReference>
<name>A0A1C3NEH2_9GAMM</name>
<dbReference type="SMART" id="SM00867">
    <property type="entry name" value="YceI"/>
    <property type="match status" value="1"/>
</dbReference>
<dbReference type="RefSeq" id="WP_079539875.1">
    <property type="nucleotide sequence ID" value="NZ_FKLO01000033.1"/>
</dbReference>
<dbReference type="PANTHER" id="PTHR34406">
    <property type="entry name" value="PROTEIN YCEI"/>
    <property type="match status" value="1"/>
</dbReference>
<keyword evidence="1" id="KW-0732">Signal</keyword>
<feature type="domain" description="Lipid/polyisoprenoid-binding YceI-like" evidence="2">
    <location>
        <begin position="23"/>
        <end position="176"/>
    </location>
</feature>
<protein>
    <submittedName>
        <fullName evidence="3">YceI</fullName>
    </submittedName>
</protein>
<dbReference type="AlphaFoldDB" id="A0A1C3NEH2"/>
<evidence type="ECO:0000259" key="2">
    <source>
        <dbReference type="SMART" id="SM00867"/>
    </source>
</evidence>
<evidence type="ECO:0000313" key="3">
    <source>
        <dbReference type="EMBL" id="SBV30996.1"/>
    </source>
</evidence>
<feature type="chain" id="PRO_5008678931" evidence="1">
    <location>
        <begin position="20"/>
        <end position="179"/>
    </location>
</feature>
<dbReference type="PANTHER" id="PTHR34406:SF1">
    <property type="entry name" value="PROTEIN YCEI"/>
    <property type="match status" value="1"/>
</dbReference>
<reference evidence="4" key="1">
    <citation type="submission" date="2016-04" db="EMBL/GenBank/DDBJ databases">
        <authorList>
            <person name="Tagini F."/>
        </authorList>
    </citation>
    <scope>NUCLEOTIDE SEQUENCE [LARGE SCALE GENOMIC DNA]</scope>
    <source>
        <strain evidence="4">CHUV0807</strain>
    </source>
</reference>
<feature type="signal peptide" evidence="1">
    <location>
        <begin position="1"/>
        <end position="19"/>
    </location>
</feature>
<evidence type="ECO:0000256" key="1">
    <source>
        <dbReference type="SAM" id="SignalP"/>
    </source>
</evidence>
<dbReference type="InterPro" id="IPR036761">
    <property type="entry name" value="TTHA0802/YceI-like_sf"/>
</dbReference>
<evidence type="ECO:0000313" key="4">
    <source>
        <dbReference type="Proteomes" id="UP000190837"/>
    </source>
</evidence>
<dbReference type="Proteomes" id="UP000190837">
    <property type="component" value="Unassembled WGS sequence"/>
</dbReference>
<proteinExistence type="predicted"/>
<dbReference type="SUPFAM" id="SSF101874">
    <property type="entry name" value="YceI-like"/>
    <property type="match status" value="1"/>
</dbReference>
<sequence>MKIRTALFAATLCSAATFAAPVKFEIDPTHFYVQISASHLGFSHIPGLFKEVSGAYVYDSETGEIKDVHVVVKVPSLDTGFAERDEHLQKYLESAQFPEATFKSTGWKDGQLTGELTFHGKTQSITVPVSKNGEGKDPWGGYRSGFETAFTLKPADYGAVIEVAPEIAVKVSGEGIQAK</sequence>
<accession>A0A1C3NEH2</accession>
<organism evidence="3 4">
    <name type="scientific">Cardiobacterium hominis</name>
    <dbReference type="NCBI Taxonomy" id="2718"/>
    <lineage>
        <taxon>Bacteria</taxon>
        <taxon>Pseudomonadati</taxon>
        <taxon>Pseudomonadota</taxon>
        <taxon>Gammaproteobacteria</taxon>
        <taxon>Cardiobacteriales</taxon>
        <taxon>Cardiobacteriaceae</taxon>
        <taxon>Cardiobacterium</taxon>
    </lineage>
</organism>
<dbReference type="Gene3D" id="2.40.128.110">
    <property type="entry name" value="Lipid/polyisoprenoid-binding, YceI-like"/>
    <property type="match status" value="1"/>
</dbReference>
<dbReference type="EMBL" id="FKLO01000033">
    <property type="protein sequence ID" value="SBV30996.1"/>
    <property type="molecule type" value="Genomic_DNA"/>
</dbReference>
<dbReference type="Pfam" id="PF04264">
    <property type="entry name" value="YceI"/>
    <property type="match status" value="1"/>
</dbReference>
<gene>
    <name evidence="3" type="ORF">CHUV0807_0799</name>
</gene>